<dbReference type="InterPro" id="IPR036291">
    <property type="entry name" value="NAD(P)-bd_dom_sf"/>
</dbReference>
<dbReference type="RefSeq" id="WP_317054508.1">
    <property type="nucleotide sequence ID" value="NZ_CP146606.1"/>
</dbReference>
<gene>
    <name evidence="2" type="ORF">RZS32_015705</name>
</gene>
<keyword evidence="3" id="KW-1185">Reference proteome</keyword>
<organism evidence="2 3">
    <name type="scientific">Roseovarius rhodophyticola</name>
    <dbReference type="NCBI Taxonomy" id="3080827"/>
    <lineage>
        <taxon>Bacteria</taxon>
        <taxon>Pseudomonadati</taxon>
        <taxon>Pseudomonadota</taxon>
        <taxon>Alphaproteobacteria</taxon>
        <taxon>Rhodobacterales</taxon>
        <taxon>Roseobacteraceae</taxon>
        <taxon>Roseovarius</taxon>
    </lineage>
</organism>
<dbReference type="Proteomes" id="UP001281305">
    <property type="component" value="Chromosome"/>
</dbReference>
<feature type="domain" description="NAD-dependent epimerase/dehydratase" evidence="1">
    <location>
        <begin position="68"/>
        <end position="205"/>
    </location>
</feature>
<name>A0ABZ2TDL1_9RHOB</name>
<proteinExistence type="predicted"/>
<sequence>MITGSSGRLGRLLRAAVRISECAGFEILFQSRGHDGDIRWSPGDPFDLLPKCDMVVALWGRTDGDERTLAQNSELAGLSREVARHCGAHRVVHMSSAAVYGPGQNLTEEAPMTPANAYGAAKCAMETRVSETAKEDDPQDIILRLANVVGADSLAPALMGDAPVYLDRFDDGLGPQRSYLTAGDLLQLVLRLAKAESVPKILNVASAGSVSMEDVSRAAGKDIVWRPAPETAVQNVTLDISKLIGSFPDLPRQETADALIADWRALEAAL</sequence>
<dbReference type="PANTHER" id="PTHR43245:SF23">
    <property type="entry name" value="NAD(P)-BINDING DOMAIN-CONTAINING PROTEIN"/>
    <property type="match status" value="1"/>
</dbReference>
<dbReference type="Gene3D" id="3.40.50.720">
    <property type="entry name" value="NAD(P)-binding Rossmann-like Domain"/>
    <property type="match status" value="1"/>
</dbReference>
<evidence type="ECO:0000313" key="3">
    <source>
        <dbReference type="Proteomes" id="UP001281305"/>
    </source>
</evidence>
<protein>
    <submittedName>
        <fullName evidence="2">NAD-dependent epimerase/dehydratase family protein</fullName>
    </submittedName>
</protein>
<dbReference type="Pfam" id="PF01370">
    <property type="entry name" value="Epimerase"/>
    <property type="match status" value="1"/>
</dbReference>
<evidence type="ECO:0000313" key="2">
    <source>
        <dbReference type="EMBL" id="WYK17823.1"/>
    </source>
</evidence>
<dbReference type="PANTHER" id="PTHR43245">
    <property type="entry name" value="BIFUNCTIONAL POLYMYXIN RESISTANCE PROTEIN ARNA"/>
    <property type="match status" value="1"/>
</dbReference>
<dbReference type="EMBL" id="CP146606">
    <property type="protein sequence ID" value="WYK17823.1"/>
    <property type="molecule type" value="Genomic_DNA"/>
</dbReference>
<evidence type="ECO:0000259" key="1">
    <source>
        <dbReference type="Pfam" id="PF01370"/>
    </source>
</evidence>
<dbReference type="InterPro" id="IPR050177">
    <property type="entry name" value="Lipid_A_modif_metabolic_enz"/>
</dbReference>
<reference evidence="2 3" key="1">
    <citation type="submission" date="2024-02" db="EMBL/GenBank/DDBJ databases">
        <title>Roseovarius strain W115 nov., isolated from a marine algae.</title>
        <authorList>
            <person name="Lee M.W."/>
            <person name="Lee J.K."/>
            <person name="Kim J.M."/>
            <person name="Choi D.G."/>
            <person name="Baek J.H."/>
            <person name="Bayburt H."/>
            <person name="Jung J.J."/>
            <person name="Han D.M."/>
            <person name="Jeon C.O."/>
        </authorList>
    </citation>
    <scope>NUCLEOTIDE SEQUENCE [LARGE SCALE GENOMIC DNA]</scope>
    <source>
        <strain evidence="2 3">W115</strain>
    </source>
</reference>
<accession>A0ABZ2TDL1</accession>
<dbReference type="InterPro" id="IPR001509">
    <property type="entry name" value="Epimerase_deHydtase"/>
</dbReference>
<dbReference type="SUPFAM" id="SSF51735">
    <property type="entry name" value="NAD(P)-binding Rossmann-fold domains"/>
    <property type="match status" value="1"/>
</dbReference>